<dbReference type="SUPFAM" id="SSF55729">
    <property type="entry name" value="Acyl-CoA N-acyltransferases (Nat)"/>
    <property type="match status" value="1"/>
</dbReference>
<dbReference type="InterPro" id="IPR000182">
    <property type="entry name" value="GNAT_dom"/>
</dbReference>
<gene>
    <name evidence="2" type="ORF">C0Z18_22195</name>
</gene>
<dbReference type="GO" id="GO:0016747">
    <property type="term" value="F:acyltransferase activity, transferring groups other than amino-acyl groups"/>
    <property type="evidence" value="ECO:0007669"/>
    <property type="project" value="InterPro"/>
</dbReference>
<reference evidence="2 3" key="1">
    <citation type="submission" date="2018-01" db="EMBL/GenBank/DDBJ databases">
        <title>Whole genome analyses suggest that Burkholderia sensu lato contains two further novel genera in the rhizoxinica-symbiotica group Mycetohabitans gen. nov., and Trinickia gen. nov.: implications for the evolution of diazotrophy and nodulation in the Burkholderiaceae.</title>
        <authorList>
            <person name="Estrada-de los Santos P."/>
            <person name="Palmer M."/>
            <person name="Chavez-Ramirez B."/>
            <person name="Beukes C."/>
            <person name="Steenkamp E.T."/>
            <person name="Hirsch A.M."/>
            <person name="Manyaka P."/>
            <person name="Maluk M."/>
            <person name="Lafos M."/>
            <person name="Crook M."/>
            <person name="Gross E."/>
            <person name="Simon M.F."/>
            <person name="Bueno dos Reis Junior F."/>
            <person name="Poole P.S."/>
            <person name="Venter S.N."/>
            <person name="James E.K."/>
        </authorList>
    </citation>
    <scope>NUCLEOTIDE SEQUENCE [LARGE SCALE GENOMIC DNA]</scope>
    <source>
        <strain evidence="2 3">GIMN1.004</strain>
    </source>
</reference>
<dbReference type="EMBL" id="PNYA01000022">
    <property type="protein sequence ID" value="PMS16859.1"/>
    <property type="molecule type" value="Genomic_DNA"/>
</dbReference>
<evidence type="ECO:0000313" key="2">
    <source>
        <dbReference type="EMBL" id="PMS16859.1"/>
    </source>
</evidence>
<keyword evidence="3" id="KW-1185">Reference proteome</keyword>
<proteinExistence type="predicted"/>
<dbReference type="Pfam" id="PF00583">
    <property type="entry name" value="Acetyltransf_1"/>
    <property type="match status" value="1"/>
</dbReference>
<comment type="caution">
    <text evidence="2">The sequence shown here is derived from an EMBL/GenBank/DDBJ whole genome shotgun (WGS) entry which is preliminary data.</text>
</comment>
<keyword evidence="2" id="KW-0808">Transferase</keyword>
<evidence type="ECO:0000313" key="3">
    <source>
        <dbReference type="Proteomes" id="UP000235616"/>
    </source>
</evidence>
<dbReference type="PANTHER" id="PTHR43415:SF3">
    <property type="entry name" value="GNAT-FAMILY ACETYLTRANSFERASE"/>
    <property type="match status" value="1"/>
</dbReference>
<dbReference type="RefSeq" id="WP_102647600.1">
    <property type="nucleotide sequence ID" value="NZ_PNYA01000022.1"/>
</dbReference>
<dbReference type="Proteomes" id="UP000235616">
    <property type="component" value="Unassembled WGS sequence"/>
</dbReference>
<dbReference type="InterPro" id="IPR016181">
    <property type="entry name" value="Acyl_CoA_acyltransferase"/>
</dbReference>
<accession>A0A2N7VI86</accession>
<feature type="domain" description="N-acetyltransferase" evidence="1">
    <location>
        <begin position="4"/>
        <end position="164"/>
    </location>
</feature>
<name>A0A2N7VI86_9BURK</name>
<protein>
    <submittedName>
        <fullName evidence="2">GNAT family N-acetyltransferase</fullName>
    </submittedName>
</protein>
<sequence length="167" mass="18776">MEHLTIRRSSDADSEAIAHLYEDAQVYAQTLQLPFPSLASWKKRLSETPTTVYHLVAEIDGELVGSVVVEPLANLRRRHVGTIAIAVSGRRQRQGIGNALLMSVVDLADNWMNLLRLELNVFVDNEPAIALYKKHGFVVEGELAKYAYRNGRYVNVYQMARIKPEGV</sequence>
<organism evidence="2 3">
    <name type="scientific">Trinickia dabaoshanensis</name>
    <dbReference type="NCBI Taxonomy" id="564714"/>
    <lineage>
        <taxon>Bacteria</taxon>
        <taxon>Pseudomonadati</taxon>
        <taxon>Pseudomonadota</taxon>
        <taxon>Betaproteobacteria</taxon>
        <taxon>Burkholderiales</taxon>
        <taxon>Burkholderiaceae</taxon>
        <taxon>Trinickia</taxon>
    </lineage>
</organism>
<dbReference type="Gene3D" id="3.40.630.30">
    <property type="match status" value="1"/>
</dbReference>
<dbReference type="PROSITE" id="PS51186">
    <property type="entry name" value="GNAT"/>
    <property type="match status" value="1"/>
</dbReference>
<dbReference type="PANTHER" id="PTHR43415">
    <property type="entry name" value="SPERMIDINE N(1)-ACETYLTRANSFERASE"/>
    <property type="match status" value="1"/>
</dbReference>
<dbReference type="CDD" id="cd04301">
    <property type="entry name" value="NAT_SF"/>
    <property type="match status" value="1"/>
</dbReference>
<evidence type="ECO:0000259" key="1">
    <source>
        <dbReference type="PROSITE" id="PS51186"/>
    </source>
</evidence>
<dbReference type="OrthoDB" id="336415at2"/>
<dbReference type="AlphaFoldDB" id="A0A2N7VI86"/>